<dbReference type="Gene3D" id="1.10.1740.10">
    <property type="match status" value="1"/>
</dbReference>
<evidence type="ECO:0000313" key="7">
    <source>
        <dbReference type="EMBL" id="GLR25802.1"/>
    </source>
</evidence>
<reference evidence="8" key="1">
    <citation type="journal article" date="2019" name="Int. J. Syst. Evol. Microbiol.">
        <title>The Global Catalogue of Microorganisms (GCM) 10K type strain sequencing project: providing services to taxonomists for standard genome sequencing and annotation.</title>
        <authorList>
            <consortium name="The Broad Institute Genomics Platform"/>
            <consortium name="The Broad Institute Genome Sequencing Center for Infectious Disease"/>
            <person name="Wu L."/>
            <person name="Ma J."/>
        </authorList>
    </citation>
    <scope>NUCLEOTIDE SEQUENCE [LARGE SCALE GENOMIC DNA]</scope>
    <source>
        <strain evidence="8">NBRC 105857</strain>
    </source>
</reference>
<dbReference type="InterPro" id="IPR039425">
    <property type="entry name" value="RNA_pol_sigma-70-like"/>
</dbReference>
<dbReference type="CDD" id="cd06171">
    <property type="entry name" value="Sigma70_r4"/>
    <property type="match status" value="1"/>
</dbReference>
<evidence type="ECO:0000256" key="4">
    <source>
        <dbReference type="ARBA" id="ARBA00023163"/>
    </source>
</evidence>
<evidence type="ECO:0000256" key="1">
    <source>
        <dbReference type="ARBA" id="ARBA00010641"/>
    </source>
</evidence>
<comment type="similarity">
    <text evidence="1">Belongs to the sigma-70 factor family. ECF subfamily.</text>
</comment>
<dbReference type="Gene3D" id="1.10.10.10">
    <property type="entry name" value="Winged helix-like DNA-binding domain superfamily/Winged helix DNA-binding domain"/>
    <property type="match status" value="1"/>
</dbReference>
<proteinExistence type="inferred from homology"/>
<feature type="domain" description="RNA polymerase sigma-70 region 2" evidence="5">
    <location>
        <begin position="13"/>
        <end position="72"/>
    </location>
</feature>
<evidence type="ECO:0000313" key="8">
    <source>
        <dbReference type="Proteomes" id="UP001156664"/>
    </source>
</evidence>
<dbReference type="NCBIfam" id="TIGR02937">
    <property type="entry name" value="sigma70-ECF"/>
    <property type="match status" value="1"/>
</dbReference>
<dbReference type="SUPFAM" id="SSF88946">
    <property type="entry name" value="Sigma2 domain of RNA polymerase sigma factors"/>
    <property type="match status" value="1"/>
</dbReference>
<dbReference type="InterPro" id="IPR013249">
    <property type="entry name" value="RNA_pol_sigma70_r4_t2"/>
</dbReference>
<dbReference type="InterPro" id="IPR014284">
    <property type="entry name" value="RNA_pol_sigma-70_dom"/>
</dbReference>
<dbReference type="PANTHER" id="PTHR43133">
    <property type="entry name" value="RNA POLYMERASE ECF-TYPE SIGMA FACTO"/>
    <property type="match status" value="1"/>
</dbReference>
<dbReference type="Pfam" id="PF08281">
    <property type="entry name" value="Sigma70_r4_2"/>
    <property type="match status" value="1"/>
</dbReference>
<evidence type="ECO:0000256" key="2">
    <source>
        <dbReference type="ARBA" id="ARBA00023015"/>
    </source>
</evidence>
<dbReference type="EMBL" id="BSOJ01000009">
    <property type="protein sequence ID" value="GLR25802.1"/>
    <property type="molecule type" value="Genomic_DNA"/>
</dbReference>
<dbReference type="PANTHER" id="PTHR43133:SF51">
    <property type="entry name" value="RNA POLYMERASE SIGMA FACTOR"/>
    <property type="match status" value="1"/>
</dbReference>
<gene>
    <name evidence="7" type="ORF">GCM10007875_08900</name>
</gene>
<keyword evidence="8" id="KW-1185">Reference proteome</keyword>
<dbReference type="Proteomes" id="UP001156664">
    <property type="component" value="Unassembled WGS sequence"/>
</dbReference>
<dbReference type="Pfam" id="PF04542">
    <property type="entry name" value="Sigma70_r2"/>
    <property type="match status" value="1"/>
</dbReference>
<organism evidence="7 8">
    <name type="scientific">Limnobacter litoralis</name>
    <dbReference type="NCBI Taxonomy" id="481366"/>
    <lineage>
        <taxon>Bacteria</taxon>
        <taxon>Pseudomonadati</taxon>
        <taxon>Pseudomonadota</taxon>
        <taxon>Betaproteobacteria</taxon>
        <taxon>Burkholderiales</taxon>
        <taxon>Burkholderiaceae</taxon>
        <taxon>Limnobacter</taxon>
    </lineage>
</organism>
<dbReference type="InterPro" id="IPR036388">
    <property type="entry name" value="WH-like_DNA-bd_sf"/>
</dbReference>
<accession>A0ABQ5YTN2</accession>
<comment type="caution">
    <text evidence="7">The sequence shown here is derived from an EMBL/GenBank/DDBJ whole genome shotgun (WGS) entry which is preliminary data.</text>
</comment>
<dbReference type="SUPFAM" id="SSF88659">
    <property type="entry name" value="Sigma3 and sigma4 domains of RNA polymerase sigma factors"/>
    <property type="match status" value="1"/>
</dbReference>
<feature type="domain" description="RNA polymerase sigma factor 70 region 4 type 2" evidence="6">
    <location>
        <begin position="108"/>
        <end position="159"/>
    </location>
</feature>
<keyword evidence="2" id="KW-0805">Transcription regulation</keyword>
<dbReference type="InterPro" id="IPR007627">
    <property type="entry name" value="RNA_pol_sigma70_r2"/>
</dbReference>
<dbReference type="InterPro" id="IPR013324">
    <property type="entry name" value="RNA_pol_sigma_r3/r4-like"/>
</dbReference>
<evidence type="ECO:0000256" key="3">
    <source>
        <dbReference type="ARBA" id="ARBA00023082"/>
    </source>
</evidence>
<evidence type="ECO:0000259" key="6">
    <source>
        <dbReference type="Pfam" id="PF08281"/>
    </source>
</evidence>
<keyword evidence="3" id="KW-0731">Sigma factor</keyword>
<evidence type="ECO:0000259" key="5">
    <source>
        <dbReference type="Pfam" id="PF04542"/>
    </source>
</evidence>
<sequence length="168" mass="19574">MRSDFELLMAKQEKRLKNFITKHFRDESAVEDLFQQTLIEAYCSWDNFRGDSKRETWLFGIALNIIRNVARRSPQYRFNFTTDESLELEQAEGADPIQICMKNEFSVSLDTAIDKLPTDLKDTLMLVVKHGNSYQEAADLLGIPIGTVRSRISRSRAQLKFIYDMHME</sequence>
<keyword evidence="4" id="KW-0804">Transcription</keyword>
<dbReference type="InterPro" id="IPR013325">
    <property type="entry name" value="RNA_pol_sigma_r2"/>
</dbReference>
<name>A0ABQ5YTN2_9BURK</name>
<protein>
    <submittedName>
        <fullName evidence="7">RNA polymerase sigma factor</fullName>
    </submittedName>
</protein>